<protein>
    <submittedName>
        <fullName evidence="2">Uncharacterized protein</fullName>
    </submittedName>
</protein>
<dbReference type="RefSeq" id="WP_126701762.1">
    <property type="nucleotide sequence ID" value="NZ_RWKW01000090.1"/>
</dbReference>
<feature type="transmembrane region" description="Helical" evidence="1">
    <location>
        <begin position="12"/>
        <end position="34"/>
    </location>
</feature>
<feature type="transmembrane region" description="Helical" evidence="1">
    <location>
        <begin position="49"/>
        <end position="76"/>
    </location>
</feature>
<keyword evidence="3" id="KW-1185">Reference proteome</keyword>
<reference evidence="2 3" key="1">
    <citation type="submission" date="2018-12" db="EMBL/GenBank/DDBJ databases">
        <title>Mesorhizobium carbonis sp. nov., isolated from coal mine water.</title>
        <authorList>
            <person name="Xin W."/>
            <person name="Xu Z."/>
            <person name="Xiang F."/>
            <person name="Zhang J."/>
            <person name="Xi L."/>
            <person name="Liu J."/>
        </authorList>
    </citation>
    <scope>NUCLEOTIDE SEQUENCE [LARGE SCALE GENOMIC DNA]</scope>
    <source>
        <strain evidence="2 3">B2.3</strain>
    </source>
</reference>
<organism evidence="2 3">
    <name type="scientific">Aquibium carbonis</name>
    <dbReference type="NCBI Taxonomy" id="2495581"/>
    <lineage>
        <taxon>Bacteria</taxon>
        <taxon>Pseudomonadati</taxon>
        <taxon>Pseudomonadota</taxon>
        <taxon>Alphaproteobacteria</taxon>
        <taxon>Hyphomicrobiales</taxon>
        <taxon>Phyllobacteriaceae</taxon>
        <taxon>Aquibium</taxon>
    </lineage>
</organism>
<comment type="caution">
    <text evidence="2">The sequence shown here is derived from an EMBL/GenBank/DDBJ whole genome shotgun (WGS) entry which is preliminary data.</text>
</comment>
<dbReference type="OrthoDB" id="8115457at2"/>
<accession>A0A429YSW4</accession>
<keyword evidence="1" id="KW-1133">Transmembrane helix</keyword>
<evidence type="ECO:0000313" key="2">
    <source>
        <dbReference type="EMBL" id="RST84454.1"/>
    </source>
</evidence>
<dbReference type="Proteomes" id="UP000278398">
    <property type="component" value="Unassembled WGS sequence"/>
</dbReference>
<proteinExistence type="predicted"/>
<evidence type="ECO:0000256" key="1">
    <source>
        <dbReference type="SAM" id="Phobius"/>
    </source>
</evidence>
<name>A0A429YSW4_9HYPH</name>
<dbReference type="EMBL" id="RWKW01000090">
    <property type="protein sequence ID" value="RST84454.1"/>
    <property type="molecule type" value="Genomic_DNA"/>
</dbReference>
<keyword evidence="1" id="KW-0472">Membrane</keyword>
<dbReference type="AlphaFoldDB" id="A0A429YSW4"/>
<gene>
    <name evidence="2" type="ORF">EJC49_20320</name>
</gene>
<sequence length="86" mass="9527">MAAPRIPKLIRFVVVNSVTGILIGWLVAAGLIWFNVGGFGELVWHSRQWMVALFILGMSFGVTFGFAFLATALMLLPGDKDRFDRV</sequence>
<evidence type="ECO:0000313" key="3">
    <source>
        <dbReference type="Proteomes" id="UP000278398"/>
    </source>
</evidence>
<keyword evidence="1" id="KW-0812">Transmembrane</keyword>